<name>A0A8S1RPH3_9CILI</name>
<dbReference type="AlphaFoldDB" id="A0A8S1RPH3"/>
<dbReference type="EMBL" id="CAJJDN010000214">
    <property type="protein sequence ID" value="CAD8129297.1"/>
    <property type="molecule type" value="Genomic_DNA"/>
</dbReference>
<comment type="caution">
    <text evidence="1">The sequence shown here is derived from an EMBL/GenBank/DDBJ whole genome shotgun (WGS) entry which is preliminary data.</text>
</comment>
<protein>
    <submittedName>
        <fullName evidence="1">Uncharacterized protein</fullName>
    </submittedName>
</protein>
<evidence type="ECO:0000313" key="2">
    <source>
        <dbReference type="Proteomes" id="UP000692954"/>
    </source>
</evidence>
<evidence type="ECO:0000313" key="1">
    <source>
        <dbReference type="EMBL" id="CAD8129297.1"/>
    </source>
</evidence>
<keyword evidence="2" id="KW-1185">Reference proteome</keyword>
<sequence length="380" mass="44723">MVQQVFSTSELIYQFYASVNGLEGWKSSTASIFNSYDVNLYGGKSPDISRIFLDLNAHYQIKIQMEFSRYLKGKQKKVVDSFFWTDTKDDTCKDTHQPYQLFFFTRIRSRNFTIYNFINQRKFVFQNLQNNIIYFSSFKYTINIRLTILTEEERVLMIIKPKLLIRREFSASQIYEQMSQQVQSGELAKEISLRTVDHNLAVVSRTGQKMEQPIKCRLIQQISISNDVSYSINDSRMVAMKVGILMRLNEIIKNEQSQSALLNFKNSLQKANKIVKNKYITIDLANEIKNMKGIFMHINCCLFPFSLYRALNSLVHLKPFKKSLSQHLTQLYEIKKKNSICYVIQIRFLNGFDLFGSEKQGLSIKQIIFSTFQHYYKWTE</sequence>
<gene>
    <name evidence="1" type="ORF">PSON_ATCC_30995.1.T2140021</name>
</gene>
<dbReference type="Proteomes" id="UP000692954">
    <property type="component" value="Unassembled WGS sequence"/>
</dbReference>
<proteinExistence type="predicted"/>
<reference evidence="1" key="1">
    <citation type="submission" date="2021-01" db="EMBL/GenBank/DDBJ databases">
        <authorList>
            <consortium name="Genoscope - CEA"/>
            <person name="William W."/>
        </authorList>
    </citation>
    <scope>NUCLEOTIDE SEQUENCE</scope>
</reference>
<accession>A0A8S1RPH3</accession>
<organism evidence="1 2">
    <name type="scientific">Paramecium sonneborni</name>
    <dbReference type="NCBI Taxonomy" id="65129"/>
    <lineage>
        <taxon>Eukaryota</taxon>
        <taxon>Sar</taxon>
        <taxon>Alveolata</taxon>
        <taxon>Ciliophora</taxon>
        <taxon>Intramacronucleata</taxon>
        <taxon>Oligohymenophorea</taxon>
        <taxon>Peniculida</taxon>
        <taxon>Parameciidae</taxon>
        <taxon>Paramecium</taxon>
    </lineage>
</organism>